<evidence type="ECO:0000256" key="7">
    <source>
        <dbReference type="SAM" id="MobiDB-lite"/>
    </source>
</evidence>
<evidence type="ECO:0000256" key="4">
    <source>
        <dbReference type="ARBA" id="ARBA00023163"/>
    </source>
</evidence>
<protein>
    <recommendedName>
        <fullName evidence="8">Velvet domain-containing protein</fullName>
    </recommendedName>
</protein>
<gene>
    <name evidence="9" type="ORF">BN980_GECA02s00131g</name>
</gene>
<dbReference type="PANTHER" id="PTHR33572">
    <property type="entry name" value="SPORE DEVELOPMENT REGULATOR VOSA"/>
    <property type="match status" value="1"/>
</dbReference>
<dbReference type="Gene3D" id="2.60.40.3960">
    <property type="entry name" value="Velvet domain"/>
    <property type="match status" value="1"/>
</dbReference>
<evidence type="ECO:0000256" key="1">
    <source>
        <dbReference type="ARBA" id="ARBA00004123"/>
    </source>
</evidence>
<dbReference type="GO" id="GO:0005634">
    <property type="term" value="C:nucleus"/>
    <property type="evidence" value="ECO:0007669"/>
    <property type="project" value="UniProtKB-SubCell"/>
</dbReference>
<dbReference type="Pfam" id="PF11754">
    <property type="entry name" value="Velvet"/>
    <property type="match status" value="1"/>
</dbReference>
<dbReference type="PANTHER" id="PTHR33572:SF3">
    <property type="entry name" value="VELVET COMPLEX SUBUNIT B"/>
    <property type="match status" value="1"/>
</dbReference>
<name>A0A0J9X3I8_GEOCN</name>
<dbReference type="STRING" id="1173061.A0A0J9X3I8"/>
<evidence type="ECO:0000259" key="8">
    <source>
        <dbReference type="PROSITE" id="PS51821"/>
    </source>
</evidence>
<evidence type="ECO:0000313" key="9">
    <source>
        <dbReference type="EMBL" id="CDO51751.1"/>
    </source>
</evidence>
<dbReference type="OrthoDB" id="1746739at2759"/>
<sequence length="297" mass="33655">MYPQHQGLNSSGYLPYQQRPPPPGSLPLIPMSGINHILHSGDYQFSLEVVQQPVRARMCGFGDKDRRQITPPLCARLRIFHKHTGQEYTDVSAIDTSFYTVIAELWSADGTRNHSFVNLNGESGYQQQQQHQQHLQQTDSNPYTRNLIGSLAATAFKLYDLSDTLGIWFILQDLSVRTEGEFRLKLSFVNLADTMGSSHIHTNHNYGNSSNNIHNFQNTSGYPHYQQPPPHSYQHYQGGSIDVNAAGIICSTFSQPFRSYSAKRFPGVIDSTDLSRCFASQGIKILIRRDKKHRQKQ</sequence>
<feature type="compositionally biased region" description="Polar residues" evidence="7">
    <location>
        <begin position="1"/>
        <end position="11"/>
    </location>
</feature>
<feature type="domain" description="Velvet" evidence="8">
    <location>
        <begin position="40"/>
        <end position="288"/>
    </location>
</feature>
<keyword evidence="2" id="KW-0749">Sporulation</keyword>
<proteinExistence type="inferred from homology"/>
<dbReference type="PROSITE" id="PS51821">
    <property type="entry name" value="VELVET"/>
    <property type="match status" value="1"/>
</dbReference>
<reference evidence="9" key="1">
    <citation type="submission" date="2014-03" db="EMBL/GenBank/DDBJ databases">
        <authorList>
            <person name="Casaregola S."/>
        </authorList>
    </citation>
    <scope>NUCLEOTIDE SEQUENCE [LARGE SCALE GENOMIC DNA]</scope>
    <source>
        <strain evidence="9">CLIB 918</strain>
    </source>
</reference>
<keyword evidence="5" id="KW-0539">Nucleus</keyword>
<dbReference type="InterPro" id="IPR021740">
    <property type="entry name" value="Velvet"/>
</dbReference>
<feature type="region of interest" description="Disordered" evidence="7">
    <location>
        <begin position="1"/>
        <end position="26"/>
    </location>
</feature>
<keyword evidence="10" id="KW-1185">Reference proteome</keyword>
<dbReference type="Proteomes" id="UP000242525">
    <property type="component" value="Unassembled WGS sequence"/>
</dbReference>
<dbReference type="AlphaFoldDB" id="A0A0J9X3I8"/>
<accession>A0A0J9X3I8</accession>
<keyword evidence="4" id="KW-0804">Transcription</keyword>
<keyword evidence="3" id="KW-0805">Transcription regulation</keyword>
<dbReference type="InterPro" id="IPR037525">
    <property type="entry name" value="Velvet_dom"/>
</dbReference>
<evidence type="ECO:0000256" key="5">
    <source>
        <dbReference type="ARBA" id="ARBA00023242"/>
    </source>
</evidence>
<comment type="subcellular location">
    <subcellularLocation>
        <location evidence="1">Nucleus</location>
    </subcellularLocation>
</comment>
<evidence type="ECO:0000256" key="6">
    <source>
        <dbReference type="ARBA" id="ARBA00038045"/>
    </source>
</evidence>
<dbReference type="InterPro" id="IPR038491">
    <property type="entry name" value="Velvet_dom_sf"/>
</dbReference>
<evidence type="ECO:0000256" key="3">
    <source>
        <dbReference type="ARBA" id="ARBA00023015"/>
    </source>
</evidence>
<organism evidence="9 10">
    <name type="scientific">Geotrichum candidum</name>
    <name type="common">Oospora lactis</name>
    <name type="synonym">Dipodascus geotrichum</name>
    <dbReference type="NCBI Taxonomy" id="1173061"/>
    <lineage>
        <taxon>Eukaryota</taxon>
        <taxon>Fungi</taxon>
        <taxon>Dikarya</taxon>
        <taxon>Ascomycota</taxon>
        <taxon>Saccharomycotina</taxon>
        <taxon>Dipodascomycetes</taxon>
        <taxon>Dipodascales</taxon>
        <taxon>Dipodascaceae</taxon>
        <taxon>Geotrichum</taxon>
    </lineage>
</organism>
<dbReference type="GO" id="GO:0030435">
    <property type="term" value="P:sporulation resulting in formation of a cellular spore"/>
    <property type="evidence" value="ECO:0007669"/>
    <property type="project" value="UniProtKB-KW"/>
</dbReference>
<evidence type="ECO:0000313" key="10">
    <source>
        <dbReference type="Proteomes" id="UP000242525"/>
    </source>
</evidence>
<dbReference type="EMBL" id="CCBN010000002">
    <property type="protein sequence ID" value="CDO51751.1"/>
    <property type="molecule type" value="Genomic_DNA"/>
</dbReference>
<evidence type="ECO:0000256" key="2">
    <source>
        <dbReference type="ARBA" id="ARBA00022969"/>
    </source>
</evidence>
<comment type="caution">
    <text evidence="9">The sequence shown here is derived from an EMBL/GenBank/DDBJ whole genome shotgun (WGS) entry which is preliminary data.</text>
</comment>
<comment type="similarity">
    <text evidence="6">Belongs to the velvet family. VelB subfamily.</text>
</comment>